<keyword evidence="2" id="KW-1185">Reference proteome</keyword>
<dbReference type="OrthoDB" id="10341089at2759"/>
<dbReference type="Proteomes" id="UP000001307">
    <property type="component" value="Unassembled WGS sequence"/>
</dbReference>
<reference evidence="1" key="1">
    <citation type="journal article" date="2010" name="Science">
        <title>Plasticity of animal genome architecture unmasked by rapid evolution of a pelagic tunicate.</title>
        <authorList>
            <person name="Denoeud F."/>
            <person name="Henriet S."/>
            <person name="Mungpakdee S."/>
            <person name="Aury J.M."/>
            <person name="Da Silva C."/>
            <person name="Brinkmann H."/>
            <person name="Mikhaleva J."/>
            <person name="Olsen L.C."/>
            <person name="Jubin C."/>
            <person name="Canestro C."/>
            <person name="Bouquet J.M."/>
            <person name="Danks G."/>
            <person name="Poulain J."/>
            <person name="Campsteijn C."/>
            <person name="Adamski M."/>
            <person name="Cross I."/>
            <person name="Yadetie F."/>
            <person name="Muffato M."/>
            <person name="Louis A."/>
            <person name="Butcher S."/>
            <person name="Tsagkogeorga G."/>
            <person name="Konrad A."/>
            <person name="Singh S."/>
            <person name="Jensen M.F."/>
            <person name="Cong E.H."/>
            <person name="Eikeseth-Otteraa H."/>
            <person name="Noel B."/>
            <person name="Anthouard V."/>
            <person name="Porcel B.M."/>
            <person name="Kachouri-Lafond R."/>
            <person name="Nishino A."/>
            <person name="Ugolini M."/>
            <person name="Chourrout P."/>
            <person name="Nishida H."/>
            <person name="Aasland R."/>
            <person name="Huzurbazar S."/>
            <person name="Westhof E."/>
            <person name="Delsuc F."/>
            <person name="Lehrach H."/>
            <person name="Reinhardt R."/>
            <person name="Weissenbach J."/>
            <person name="Roy S.W."/>
            <person name="Artiguenave F."/>
            <person name="Postlethwait J.H."/>
            <person name="Manak J.R."/>
            <person name="Thompson E.M."/>
            <person name="Jaillon O."/>
            <person name="Du Pasquier L."/>
            <person name="Boudinot P."/>
            <person name="Liberles D.A."/>
            <person name="Volff J.N."/>
            <person name="Philippe H."/>
            <person name="Lenhard B."/>
            <person name="Roest Crollius H."/>
            <person name="Wincker P."/>
            <person name="Chourrout D."/>
        </authorList>
    </citation>
    <scope>NUCLEOTIDE SEQUENCE [LARGE SCALE GENOMIC DNA]</scope>
</reference>
<name>E4WYC4_OIKDI</name>
<dbReference type="AlphaFoldDB" id="E4WYC4"/>
<evidence type="ECO:0000313" key="2">
    <source>
        <dbReference type="Proteomes" id="UP000001307"/>
    </source>
</evidence>
<evidence type="ECO:0008006" key="3">
    <source>
        <dbReference type="Google" id="ProtNLM"/>
    </source>
</evidence>
<organism evidence="1">
    <name type="scientific">Oikopleura dioica</name>
    <name type="common">Tunicate</name>
    <dbReference type="NCBI Taxonomy" id="34765"/>
    <lineage>
        <taxon>Eukaryota</taxon>
        <taxon>Metazoa</taxon>
        <taxon>Chordata</taxon>
        <taxon>Tunicata</taxon>
        <taxon>Appendicularia</taxon>
        <taxon>Copelata</taxon>
        <taxon>Oikopleuridae</taxon>
        <taxon>Oikopleura</taxon>
    </lineage>
</organism>
<proteinExistence type="predicted"/>
<gene>
    <name evidence="1" type="ORF">GSOID_T00011927001</name>
</gene>
<evidence type="ECO:0000313" key="1">
    <source>
        <dbReference type="EMBL" id="CBY22368.1"/>
    </source>
</evidence>
<sequence length="264" mass="30565">MSENDEVLFDTKENNDENIPVDQRSIKVTIRSNLDPIVIEIAGDDNVDFIKQNILIELEKRGKPQKVSDLILIKDDEVLDNGAEEIHFLTNGEGHLDLELKFPHRLKRQRFSDESNEIRKRNAINSRTRLRNCVLLQKNFQACIDSCQTNSDPRDRKIIDVDELENKEEPTGRDLGYMVRDMATSIRTWSYQLDQMSKLLTKCHENPDESNDSYENASRLVQNNMDAARYMSHQLNHFTQFVVPLGDDPPRKLSVLPDLIKDSL</sequence>
<protein>
    <recommendedName>
        <fullName evidence="3">Ubiquitin-like domain-containing protein</fullName>
    </recommendedName>
</protein>
<accession>E4WYC4</accession>
<dbReference type="InParanoid" id="E4WYC4"/>
<dbReference type="EMBL" id="FN653018">
    <property type="protein sequence ID" value="CBY22368.1"/>
    <property type="molecule type" value="Genomic_DNA"/>
</dbReference>